<organism evidence="1 2">
    <name type="scientific">Bartonella taylorii 8TBB</name>
    <dbReference type="NCBI Taxonomy" id="1094560"/>
    <lineage>
        <taxon>Bacteria</taxon>
        <taxon>Pseudomonadati</taxon>
        <taxon>Pseudomonadota</taxon>
        <taxon>Alphaproteobacteria</taxon>
        <taxon>Hyphomicrobiales</taxon>
        <taxon>Bartonellaceae</taxon>
        <taxon>Bartonella</taxon>
    </lineage>
</organism>
<gene>
    <name evidence="1" type="ORF">ME9_00644</name>
</gene>
<dbReference type="AlphaFoldDB" id="A0A9P2W2V9"/>
<evidence type="ECO:0000313" key="2">
    <source>
        <dbReference type="Proteomes" id="UP000002648"/>
    </source>
</evidence>
<dbReference type="EMBL" id="AIMD01000023">
    <property type="protein sequence ID" value="EJF96002.1"/>
    <property type="molecule type" value="Genomic_DNA"/>
</dbReference>
<reference evidence="1 2" key="1">
    <citation type="submission" date="2012-03" db="EMBL/GenBank/DDBJ databases">
        <title>The Genome Sequence of Bartonella taylorii 8TBB.</title>
        <authorList>
            <consortium name="The Broad Institute Genome Sequencing Platform"/>
            <consortium name="The Broad Institute Genome Sequencing Center for Infectious Disease"/>
            <person name="Feldgarden M."/>
            <person name="Kirby J."/>
            <person name="Kosoy M."/>
            <person name="Birtles R."/>
            <person name="Probert W.S."/>
            <person name="Chiaraviglio L."/>
            <person name="Young S.K."/>
            <person name="Zeng Q."/>
            <person name="Gargeya S."/>
            <person name="Fitzgerald M."/>
            <person name="Haas B."/>
            <person name="Abouelleil A."/>
            <person name="Alvarado L."/>
            <person name="Arachchi H.M."/>
            <person name="Berlin A."/>
            <person name="Chapman S.B."/>
            <person name="Gearin G."/>
            <person name="Goldberg J."/>
            <person name="Griggs A."/>
            <person name="Gujja S."/>
            <person name="Hansen M."/>
            <person name="Heiman D."/>
            <person name="Howarth C."/>
            <person name="Larimer J."/>
            <person name="Lui A."/>
            <person name="MacDonald P.J.P."/>
            <person name="McCowen C."/>
            <person name="Montmayeur A."/>
            <person name="Murphy C."/>
            <person name="Neiman D."/>
            <person name="Pearson M."/>
            <person name="Priest M."/>
            <person name="Roberts A."/>
            <person name="Saif S."/>
            <person name="Shea T."/>
            <person name="Sisk P."/>
            <person name="Stolte C."/>
            <person name="Sykes S."/>
            <person name="Wortman J."/>
            <person name="Nusbaum C."/>
            <person name="Birren B."/>
        </authorList>
    </citation>
    <scope>NUCLEOTIDE SEQUENCE [LARGE SCALE GENOMIC DNA]</scope>
    <source>
        <strain evidence="1 2">8TBB</strain>
    </source>
</reference>
<sequence length="35" mass="3878">MAEKLDISVPFLSLVEIGKRPGPVGMEEKIIEHTI</sequence>
<name>A0A9P2W2V9_BARTA</name>
<comment type="caution">
    <text evidence="1">The sequence shown here is derived from an EMBL/GenBank/DDBJ whole genome shotgun (WGS) entry which is preliminary data.</text>
</comment>
<keyword evidence="2" id="KW-1185">Reference proteome</keyword>
<protein>
    <submittedName>
        <fullName evidence="1">Uncharacterized protein</fullName>
    </submittedName>
</protein>
<evidence type="ECO:0000313" key="1">
    <source>
        <dbReference type="EMBL" id="EJF96002.1"/>
    </source>
</evidence>
<dbReference type="Proteomes" id="UP000002648">
    <property type="component" value="Unassembled WGS sequence"/>
</dbReference>
<proteinExistence type="predicted"/>
<accession>A0A9P2W2V9</accession>